<keyword evidence="11" id="KW-0560">Oxidoreductase</keyword>
<comment type="pathway">
    <text evidence="3">Sulfur metabolism; hydrogen sulfide biosynthesis; hydrogen sulfide from sulfite (NADPH route): step 1/1.</text>
</comment>
<evidence type="ECO:0000256" key="16">
    <source>
        <dbReference type="SAM" id="MobiDB-lite"/>
    </source>
</evidence>
<dbReference type="Proteomes" id="UP001342314">
    <property type="component" value="Unassembled WGS sequence"/>
</dbReference>
<dbReference type="Gene3D" id="3.40.50.920">
    <property type="match status" value="1"/>
</dbReference>
<gene>
    <name evidence="18" type="ORF">Rhopal_003034-T1</name>
</gene>
<evidence type="ECO:0000256" key="13">
    <source>
        <dbReference type="ARBA" id="ARBA00023014"/>
    </source>
</evidence>
<dbReference type="FunFam" id="3.30.413.10:FF:000003">
    <property type="entry name" value="Sulfite reductase [NADPH] hemoprotein beta-component"/>
    <property type="match status" value="1"/>
</dbReference>
<evidence type="ECO:0000256" key="7">
    <source>
        <dbReference type="ARBA" id="ARBA00022605"/>
    </source>
</evidence>
<dbReference type="SUPFAM" id="SSF52518">
    <property type="entry name" value="Thiamin diphosphate-binding fold (THDP-binding)"/>
    <property type="match status" value="1"/>
</dbReference>
<dbReference type="HAMAP" id="MF_01540">
    <property type="entry name" value="CysI"/>
    <property type="match status" value="1"/>
</dbReference>
<dbReference type="InterPro" id="IPR008254">
    <property type="entry name" value="Flavodoxin/NO_synth"/>
</dbReference>
<evidence type="ECO:0000256" key="11">
    <source>
        <dbReference type="ARBA" id="ARBA00023002"/>
    </source>
</evidence>
<feature type="compositionally biased region" description="Low complexity" evidence="16">
    <location>
        <begin position="132"/>
        <end position="143"/>
    </location>
</feature>
<keyword evidence="9" id="KW-0479">Metal-binding</keyword>
<keyword evidence="13" id="KW-0411">Iron-sulfur</keyword>
<dbReference type="GO" id="GO:0000103">
    <property type="term" value="P:sulfate assimilation"/>
    <property type="evidence" value="ECO:0007669"/>
    <property type="project" value="TreeGrafter"/>
</dbReference>
<dbReference type="InterPro" id="IPR006066">
    <property type="entry name" value="NO2/SO3_Rdtase_FeS/sirohaem_BS"/>
</dbReference>
<dbReference type="Pfam" id="PF01077">
    <property type="entry name" value="NIR_SIR"/>
    <property type="match status" value="1"/>
</dbReference>
<dbReference type="GO" id="GO:0050311">
    <property type="term" value="F:sulfite reductase (ferredoxin) activity"/>
    <property type="evidence" value="ECO:0007669"/>
    <property type="project" value="TreeGrafter"/>
</dbReference>
<dbReference type="Pfam" id="PF00258">
    <property type="entry name" value="Flavodoxin_1"/>
    <property type="match status" value="1"/>
</dbReference>
<dbReference type="EC" id="1.8.1.2" evidence="5"/>
<comment type="catalytic activity">
    <reaction evidence="15">
        <text>hydrogen sulfide + 3 NADP(+) + 3 H2O = sulfite + 3 NADPH + 4 H(+)</text>
        <dbReference type="Rhea" id="RHEA:13801"/>
        <dbReference type="ChEBI" id="CHEBI:15377"/>
        <dbReference type="ChEBI" id="CHEBI:15378"/>
        <dbReference type="ChEBI" id="CHEBI:17359"/>
        <dbReference type="ChEBI" id="CHEBI:29919"/>
        <dbReference type="ChEBI" id="CHEBI:57783"/>
        <dbReference type="ChEBI" id="CHEBI:58349"/>
        <dbReference type="EC" id="1.8.1.2"/>
    </reaction>
</comment>
<dbReference type="InterPro" id="IPR011786">
    <property type="entry name" value="CysI"/>
</dbReference>
<dbReference type="InterPro" id="IPR036136">
    <property type="entry name" value="Nit/Sulf_reduc_fer-like_dom_sf"/>
</dbReference>
<dbReference type="InterPro" id="IPR029061">
    <property type="entry name" value="THDP-binding"/>
</dbReference>
<reference evidence="18 19" key="1">
    <citation type="submission" date="2021-12" db="EMBL/GenBank/DDBJ databases">
        <title>High titer production of polyol ester of fatty acids by Rhodotorula paludigena BS15 towards product separation-free biomass refinery.</title>
        <authorList>
            <person name="Mano J."/>
            <person name="Ono H."/>
            <person name="Tanaka T."/>
            <person name="Naito K."/>
            <person name="Sushida H."/>
            <person name="Ike M."/>
            <person name="Tokuyasu K."/>
            <person name="Kitaoka M."/>
        </authorList>
    </citation>
    <scope>NUCLEOTIDE SEQUENCE [LARGE SCALE GENOMIC DNA]</scope>
    <source>
        <strain evidence="18 19">BS15</strain>
    </source>
</reference>
<dbReference type="PROSITE" id="PS00365">
    <property type="entry name" value="NIR_SIR"/>
    <property type="match status" value="1"/>
</dbReference>
<protein>
    <recommendedName>
        <fullName evidence="5">assimilatory sulfite reductase (NADPH)</fullName>
        <ecNumber evidence="5">1.8.1.2</ecNumber>
    </recommendedName>
</protein>
<name>A0AAV5GLX4_9BASI</name>
<feature type="region of interest" description="Disordered" evidence="16">
    <location>
        <begin position="1"/>
        <end position="20"/>
    </location>
</feature>
<evidence type="ECO:0000256" key="15">
    <source>
        <dbReference type="ARBA" id="ARBA00052219"/>
    </source>
</evidence>
<keyword evidence="7" id="KW-0028">Amino-acid biosynthesis</keyword>
<dbReference type="InterPro" id="IPR006067">
    <property type="entry name" value="NO2/SO3_Rdtase_4Fe4S_dom"/>
</dbReference>
<dbReference type="InterPro" id="IPR016193">
    <property type="entry name" value="Cytidine_deaminase-like"/>
</dbReference>
<dbReference type="GO" id="GO:0046872">
    <property type="term" value="F:metal ion binding"/>
    <property type="evidence" value="ECO:0007669"/>
    <property type="project" value="UniProtKB-KW"/>
</dbReference>
<dbReference type="GO" id="GO:0050661">
    <property type="term" value="F:NADP binding"/>
    <property type="evidence" value="ECO:0007669"/>
    <property type="project" value="InterPro"/>
</dbReference>
<evidence type="ECO:0000256" key="6">
    <source>
        <dbReference type="ARBA" id="ARBA00022485"/>
    </source>
</evidence>
<dbReference type="InterPro" id="IPR045854">
    <property type="entry name" value="NO2/SO3_Rdtase_4Fe4S_sf"/>
</dbReference>
<dbReference type="GO" id="GO:0019344">
    <property type="term" value="P:cysteine biosynthetic process"/>
    <property type="evidence" value="ECO:0007669"/>
    <property type="project" value="UniProtKB-KW"/>
</dbReference>
<evidence type="ECO:0000256" key="12">
    <source>
        <dbReference type="ARBA" id="ARBA00023004"/>
    </source>
</evidence>
<dbReference type="Pfam" id="PF03460">
    <property type="entry name" value="NIR_SIR_ferr"/>
    <property type="match status" value="2"/>
</dbReference>
<dbReference type="InterPro" id="IPR001094">
    <property type="entry name" value="Flavdoxin-like"/>
</dbReference>
<dbReference type="FunFam" id="3.40.50.360:FF:000016">
    <property type="entry name" value="Sulfite reductase subunit beta"/>
    <property type="match status" value="1"/>
</dbReference>
<organism evidence="18 19">
    <name type="scientific">Rhodotorula paludigena</name>
    <dbReference type="NCBI Taxonomy" id="86838"/>
    <lineage>
        <taxon>Eukaryota</taxon>
        <taxon>Fungi</taxon>
        <taxon>Dikarya</taxon>
        <taxon>Basidiomycota</taxon>
        <taxon>Pucciniomycotina</taxon>
        <taxon>Microbotryomycetes</taxon>
        <taxon>Sporidiobolales</taxon>
        <taxon>Sporidiobolaceae</taxon>
        <taxon>Rhodotorula</taxon>
    </lineage>
</organism>
<keyword evidence="10" id="KW-0521">NADP</keyword>
<evidence type="ECO:0000259" key="17">
    <source>
        <dbReference type="PROSITE" id="PS50902"/>
    </source>
</evidence>
<comment type="cofactor">
    <cofactor evidence="1">
        <name>siroheme</name>
        <dbReference type="ChEBI" id="CHEBI:60052"/>
    </cofactor>
</comment>
<evidence type="ECO:0000313" key="18">
    <source>
        <dbReference type="EMBL" id="GJN90037.1"/>
    </source>
</evidence>
<proteinExistence type="inferred from homology"/>
<evidence type="ECO:0000256" key="10">
    <source>
        <dbReference type="ARBA" id="ARBA00022857"/>
    </source>
</evidence>
<feature type="region of interest" description="Disordered" evidence="16">
    <location>
        <begin position="89"/>
        <end position="172"/>
    </location>
</feature>
<dbReference type="SUPFAM" id="SSF55124">
    <property type="entry name" value="Nitrite/Sulfite reductase N-terminal domain-like"/>
    <property type="match status" value="2"/>
</dbReference>
<comment type="caution">
    <text evidence="18">The sequence shown here is derived from an EMBL/GenBank/DDBJ whole genome shotgun (WGS) entry which is preliminary data.</text>
</comment>
<evidence type="ECO:0000256" key="8">
    <source>
        <dbReference type="ARBA" id="ARBA00022617"/>
    </source>
</evidence>
<dbReference type="PANTHER" id="PTHR11493">
    <property type="entry name" value="SULFITE REDUCTASE [NADPH] SUBUNIT BETA-RELATED"/>
    <property type="match status" value="1"/>
</dbReference>
<comment type="cofactor">
    <cofactor evidence="2">
        <name>[4Fe-4S] cluster</name>
        <dbReference type="ChEBI" id="CHEBI:49883"/>
    </cofactor>
</comment>
<dbReference type="GO" id="GO:0004783">
    <property type="term" value="F:sulfite reductase (NADPH) activity"/>
    <property type="evidence" value="ECO:0007669"/>
    <property type="project" value="UniProtKB-EC"/>
</dbReference>
<dbReference type="Gene3D" id="3.40.140.10">
    <property type="entry name" value="Cytidine Deaminase, domain 2"/>
    <property type="match status" value="1"/>
</dbReference>
<keyword evidence="14" id="KW-0198">Cysteine biosynthesis</keyword>
<dbReference type="PROSITE" id="PS50902">
    <property type="entry name" value="FLAVODOXIN_LIKE"/>
    <property type="match status" value="1"/>
</dbReference>
<evidence type="ECO:0000313" key="19">
    <source>
        <dbReference type="Proteomes" id="UP001342314"/>
    </source>
</evidence>
<evidence type="ECO:0000256" key="3">
    <source>
        <dbReference type="ARBA" id="ARBA00004774"/>
    </source>
</evidence>
<dbReference type="PRINTS" id="PR00369">
    <property type="entry name" value="FLAVODOXIN"/>
</dbReference>
<dbReference type="SUPFAM" id="SSF52218">
    <property type="entry name" value="Flavoproteins"/>
    <property type="match status" value="1"/>
</dbReference>
<keyword evidence="12" id="KW-0408">Iron</keyword>
<dbReference type="Gene3D" id="3.30.413.10">
    <property type="entry name" value="Sulfite Reductase Hemoprotein, domain 1"/>
    <property type="match status" value="2"/>
</dbReference>
<evidence type="ECO:0000256" key="9">
    <source>
        <dbReference type="ARBA" id="ARBA00022723"/>
    </source>
</evidence>
<comment type="similarity">
    <text evidence="4">Belongs to the nitrite and sulfite reductase 4Fe-4S domain family.</text>
</comment>
<keyword evidence="8" id="KW-0349">Heme</keyword>
<keyword evidence="19" id="KW-1185">Reference proteome</keyword>
<evidence type="ECO:0000256" key="2">
    <source>
        <dbReference type="ARBA" id="ARBA00001966"/>
    </source>
</evidence>
<dbReference type="GO" id="GO:0009337">
    <property type="term" value="C:sulfite reductase complex (NADPH)"/>
    <property type="evidence" value="ECO:0007669"/>
    <property type="project" value="InterPro"/>
</dbReference>
<dbReference type="PANTHER" id="PTHR11493:SF47">
    <property type="entry name" value="SULFITE REDUCTASE [NADPH] SUBUNIT BETA"/>
    <property type="match status" value="1"/>
</dbReference>
<dbReference type="Pfam" id="PF14437">
    <property type="entry name" value="MafB19-deam"/>
    <property type="match status" value="1"/>
</dbReference>
<evidence type="ECO:0000256" key="1">
    <source>
        <dbReference type="ARBA" id="ARBA00001929"/>
    </source>
</evidence>
<dbReference type="Gene3D" id="3.40.50.970">
    <property type="match status" value="1"/>
</dbReference>
<dbReference type="NCBIfam" id="NF010029">
    <property type="entry name" value="PRK13504.1"/>
    <property type="match status" value="1"/>
</dbReference>
<dbReference type="InterPro" id="IPR029039">
    <property type="entry name" value="Flavoprotein-like_sf"/>
</dbReference>
<keyword evidence="6" id="KW-0004">4Fe-4S</keyword>
<evidence type="ECO:0000256" key="5">
    <source>
        <dbReference type="ARBA" id="ARBA00012604"/>
    </source>
</evidence>
<dbReference type="EMBL" id="BQKY01000006">
    <property type="protein sequence ID" value="GJN90037.1"/>
    <property type="molecule type" value="Genomic_DNA"/>
</dbReference>
<dbReference type="SUPFAM" id="SSF56014">
    <property type="entry name" value="Nitrite and sulphite reductase 4Fe-4S domain-like"/>
    <property type="match status" value="2"/>
</dbReference>
<dbReference type="InterPro" id="IPR009014">
    <property type="entry name" value="Transketo_C/PFOR_II"/>
</dbReference>
<dbReference type="GO" id="GO:0010181">
    <property type="term" value="F:FMN binding"/>
    <property type="evidence" value="ECO:0007669"/>
    <property type="project" value="InterPro"/>
</dbReference>
<dbReference type="SUPFAM" id="SSF53927">
    <property type="entry name" value="Cytidine deaminase-like"/>
    <property type="match status" value="1"/>
</dbReference>
<dbReference type="NCBIfam" id="TIGR02041">
    <property type="entry name" value="CysI"/>
    <property type="match status" value="1"/>
</dbReference>
<dbReference type="InterPro" id="IPR005117">
    <property type="entry name" value="NiRdtase/SiRdtase_haem-b_fer"/>
</dbReference>
<accession>A0AAV5GLX4</accession>
<sequence>MADTPTPDASAPLVPSAPTSLDERVAAYETNTLPTDYDFDPELSVDDNYMVLTLIYARLSMSKRGNMACIIVGFEAPTPNGYNTGPVKIGAIEGPPPAKRARTASPPAPAPASARPFPNYPGRILAHSNNYPQPSSVDPSSSSAATPKPLKPGRQPAKPKPSQSHFLSRANAAPEQHAEARSICLAARSGIPLQGSTAYVSFPPCTACLPLLVAAGCTRLVYRQQLASPAAVELCAREGVERVEVVERARDERIKECAARFWRERGEGRDETRARVDRWWKACEERVMGPRSRMPALYSHAYATAPLAGATTVPSPLLSDSALAVAAGALPALLAVEPHQLLVLLPQLKQLARSRVVVQVSTRQTRDHGPVLALRGAGLALVYSRDAEHAKRNAVVAARIAAQGHGVVHFGEFEQQVDLGFDQAAADFVLSGKGSAHQNGHANGNGNGAHADAAAPSPIAKVVSTAFAQQALAAQAYTGASSPKTLLVALGNTAGLEDALPADYALVSLVAYRPLSPAQIRDLVPAGVETVVVLEQVYKTASKWAPVYLDVVGAFAEADEDAQVPTILSATLGEQPSIQAIQEGVAAGSNPFTVGTVPSPSPAPAVKAAEPPKHETTYTKLLDEVFGSRLWLANSPSSLLPQPSTSTISSTSPEYALGHVLGANKQREELRNLVRETLASSKLDDATTKALSAWLDDDRNVRKAKAAAGAALPEALQATEFTPKSNWIIGSEAWSHDLGASGLHHALSTGADVNLLMIDTTPYDLPSDQQPAQRRKDAGLYAMTYGNAYVASVAVYGDFVQTLRAIAEADAYKGPSIILAYLPGGEKDATTPLEVLKQTKKAIEVGSWPLYRWDPSAEQRGKDVFELDSEKIKADLRTFLDRQNHLTELSARLPSFGEALEAGQGSKLVAAQKKKARQAFDALSGALEGPPLLVLFASDGGNCEKLAKKFATRARTRGVAARTLAFDDMPIEDLPLETNVAFFTSVAGQGEFPQNGREFWKAVQGGKLGDMSKVNTAVFGMGDSHYWPRKEDAHYYNKASKDLHKALSEHNAKEMVPIGLGDDQDPDGPQTAYKVWEPAMWKALGVDNFESTEPELEPITNEHIKIASNYLRGTIVEGLEDKSTGALAESDGQLTKFHGIYQQDDRDIRDERKAAGLEPAYSFMVRLRLPAGVCKPHQWLAVDEISDLRGNSTFKLTTRQTFQFHGIVKHNLKPAMQEINKCMLDTIAACGDVNRTVMCSANPSLGKLHNQVFHFARELSDGLKPQTTAYAEIWLDEKPVFGDAQHDVEPLYGEYYLPRKFKIAIAVPPYNDVDVFCHDLGYIAILDSDKKLLGFNVTIGGGMGVTHSMKSTYPRLADVVGFCTPDQGLEVAKAVLTTQRDNGNRANRKNARVKYTVDRMGIDNFVAEVEKRLGYKLQPARPYEFTSNVDHFGWQTGEDGRRHFTAFVENGRVQDEPGKPFKTALREIAKVHKGVFRLTANQHLIIADVPPEEEATIQALLNKYHLDQVDFSGLRLSSAACVALPTCGLAMAESERYLPLLIEKVEKIMEDEGLRNDSITMRMTGCPNGCARPWAAEIAFVGKAPGSYLMMLGGGYYGQRLNKIYREAVSEDDILTILRPMIRSYAKERLDGEHFGDFVIRKGIISATKQGKEFYDGMCPQ</sequence>
<dbReference type="GO" id="GO:0006139">
    <property type="term" value="P:nucleobase-containing compound metabolic process"/>
    <property type="evidence" value="ECO:0007669"/>
    <property type="project" value="UniProtKB-ARBA"/>
</dbReference>
<dbReference type="GO" id="GO:0020037">
    <property type="term" value="F:heme binding"/>
    <property type="evidence" value="ECO:0007669"/>
    <property type="project" value="InterPro"/>
</dbReference>
<dbReference type="FunFam" id="3.30.413.10:FF:000004">
    <property type="entry name" value="Sulfite reductase [NADPH] hemoprotein beta-component"/>
    <property type="match status" value="1"/>
</dbReference>
<evidence type="ECO:0000256" key="14">
    <source>
        <dbReference type="ARBA" id="ARBA00023192"/>
    </source>
</evidence>
<dbReference type="InterPro" id="IPR058535">
    <property type="entry name" value="MafB19-deam"/>
</dbReference>
<evidence type="ECO:0000256" key="4">
    <source>
        <dbReference type="ARBA" id="ARBA00010429"/>
    </source>
</evidence>
<dbReference type="PRINTS" id="PR00397">
    <property type="entry name" value="SIROHAEM"/>
</dbReference>
<dbReference type="InterPro" id="IPR045169">
    <property type="entry name" value="NO2/SO3_Rdtase_4Fe4S_prot"/>
</dbReference>
<feature type="domain" description="Flavodoxin-like" evidence="17">
    <location>
        <begin position="932"/>
        <end position="1081"/>
    </location>
</feature>
<dbReference type="Gene3D" id="3.40.50.360">
    <property type="match status" value="1"/>
</dbReference>
<dbReference type="GO" id="GO:0051539">
    <property type="term" value="F:4 iron, 4 sulfur cluster binding"/>
    <property type="evidence" value="ECO:0007669"/>
    <property type="project" value="UniProtKB-KW"/>
</dbReference>
<dbReference type="SUPFAM" id="SSF52922">
    <property type="entry name" value="TK C-terminal domain-like"/>
    <property type="match status" value="1"/>
</dbReference>